<protein>
    <submittedName>
        <fullName evidence="2">Uncharacterized protein</fullName>
    </submittedName>
</protein>
<proteinExistence type="predicted"/>
<dbReference type="RefSeq" id="XP_033689515.1">
    <property type="nucleotide sequence ID" value="XM_033819800.1"/>
</dbReference>
<sequence>MLRRHQIPQRRLIEDSANPISHADLENLAAWDHTETFVIKGDTEEVVLHCRPLTMKDLPDGFGFDKFGLIVRIAHAVTPGTGTSSIDSVGSYKLAVEGTNQPGSAEASADDSSDDATSSAQPATDTTDTSSSTNSTDFSSPDDVSATAFSLPGDTTKEMPRGRPENTTARGSNDDDGTSGDLAGPVGR</sequence>
<dbReference type="Proteomes" id="UP000800094">
    <property type="component" value="Unassembled WGS sequence"/>
</dbReference>
<reference evidence="2" key="1">
    <citation type="journal article" date="2020" name="Stud. Mycol.">
        <title>101 Dothideomycetes genomes: a test case for predicting lifestyles and emergence of pathogens.</title>
        <authorList>
            <person name="Haridas S."/>
            <person name="Albert R."/>
            <person name="Binder M."/>
            <person name="Bloem J."/>
            <person name="Labutti K."/>
            <person name="Salamov A."/>
            <person name="Andreopoulos B."/>
            <person name="Baker S."/>
            <person name="Barry K."/>
            <person name="Bills G."/>
            <person name="Bluhm B."/>
            <person name="Cannon C."/>
            <person name="Castanera R."/>
            <person name="Culley D."/>
            <person name="Daum C."/>
            <person name="Ezra D."/>
            <person name="Gonzalez J."/>
            <person name="Henrissat B."/>
            <person name="Kuo A."/>
            <person name="Liang C."/>
            <person name="Lipzen A."/>
            <person name="Lutzoni F."/>
            <person name="Magnuson J."/>
            <person name="Mondo S."/>
            <person name="Nolan M."/>
            <person name="Ohm R."/>
            <person name="Pangilinan J."/>
            <person name="Park H.-J."/>
            <person name="Ramirez L."/>
            <person name="Alfaro M."/>
            <person name="Sun H."/>
            <person name="Tritt A."/>
            <person name="Yoshinaga Y."/>
            <person name="Zwiers L.-H."/>
            <person name="Turgeon B."/>
            <person name="Goodwin S."/>
            <person name="Spatafora J."/>
            <person name="Crous P."/>
            <person name="Grigoriev I."/>
        </authorList>
    </citation>
    <scope>NUCLEOTIDE SEQUENCE</scope>
    <source>
        <strain evidence="2">CBS 122368</strain>
    </source>
</reference>
<accession>A0A6A6IVC7</accession>
<organism evidence="2 3">
    <name type="scientific">Trematosphaeria pertusa</name>
    <dbReference type="NCBI Taxonomy" id="390896"/>
    <lineage>
        <taxon>Eukaryota</taxon>
        <taxon>Fungi</taxon>
        <taxon>Dikarya</taxon>
        <taxon>Ascomycota</taxon>
        <taxon>Pezizomycotina</taxon>
        <taxon>Dothideomycetes</taxon>
        <taxon>Pleosporomycetidae</taxon>
        <taxon>Pleosporales</taxon>
        <taxon>Massarineae</taxon>
        <taxon>Trematosphaeriaceae</taxon>
        <taxon>Trematosphaeria</taxon>
    </lineage>
</organism>
<dbReference type="EMBL" id="ML987190">
    <property type="protein sequence ID" value="KAF2254511.1"/>
    <property type="molecule type" value="Genomic_DNA"/>
</dbReference>
<dbReference type="GeneID" id="54573130"/>
<dbReference type="OrthoDB" id="3860121at2759"/>
<gene>
    <name evidence="2" type="ORF">BU26DRAFT_139666</name>
</gene>
<dbReference type="AlphaFoldDB" id="A0A6A6IVC7"/>
<feature type="compositionally biased region" description="Low complexity" evidence="1">
    <location>
        <begin position="115"/>
        <end position="143"/>
    </location>
</feature>
<keyword evidence="3" id="KW-1185">Reference proteome</keyword>
<feature type="compositionally biased region" description="Basic and acidic residues" evidence="1">
    <location>
        <begin position="155"/>
        <end position="164"/>
    </location>
</feature>
<evidence type="ECO:0000256" key="1">
    <source>
        <dbReference type="SAM" id="MobiDB-lite"/>
    </source>
</evidence>
<feature type="region of interest" description="Disordered" evidence="1">
    <location>
        <begin position="97"/>
        <end position="188"/>
    </location>
</feature>
<evidence type="ECO:0000313" key="2">
    <source>
        <dbReference type="EMBL" id="KAF2254511.1"/>
    </source>
</evidence>
<name>A0A6A6IVC7_9PLEO</name>
<evidence type="ECO:0000313" key="3">
    <source>
        <dbReference type="Proteomes" id="UP000800094"/>
    </source>
</evidence>